<dbReference type="AlphaFoldDB" id="A0A433QYA5"/>
<protein>
    <submittedName>
        <fullName evidence="9">Prenylcysteine lyase-domain-containing protein</fullName>
    </submittedName>
</protein>
<dbReference type="InterPro" id="IPR036188">
    <property type="entry name" value="FAD/NAD-bd_sf"/>
</dbReference>
<dbReference type="InterPro" id="IPR017046">
    <property type="entry name" value="Prenylcysteine_Oxase1"/>
</dbReference>
<dbReference type="Proteomes" id="UP000274822">
    <property type="component" value="Unassembled WGS sequence"/>
</dbReference>
<reference evidence="9 10" key="1">
    <citation type="journal article" date="2018" name="New Phytol.">
        <title>Phylogenomics of Endogonaceae and evolution of mycorrhizas within Mucoromycota.</title>
        <authorList>
            <person name="Chang Y."/>
            <person name="Desiro A."/>
            <person name="Na H."/>
            <person name="Sandor L."/>
            <person name="Lipzen A."/>
            <person name="Clum A."/>
            <person name="Barry K."/>
            <person name="Grigoriev I.V."/>
            <person name="Martin F.M."/>
            <person name="Stajich J.E."/>
            <person name="Smith M.E."/>
            <person name="Bonito G."/>
            <person name="Spatafora J.W."/>
        </authorList>
    </citation>
    <scope>NUCLEOTIDE SEQUENCE [LARGE SCALE GENOMIC DNA]</scope>
    <source>
        <strain evidence="9 10">AD002</strain>
    </source>
</reference>
<name>A0A433QYA5_9FUNG</name>
<keyword evidence="10" id="KW-1185">Reference proteome</keyword>
<sequence>MSRTTFVDILKIPEMTHHKIHMRRVLVSAVLSLCLVSINAIEAQPVVEKRVAIIGSGAGGSSAAYWLSRAFPSSGDIKISSTVFEALDRVGGRSITIPIMDDPANGVAELGASIFVEVNWNMMNATKKFGLELKKLGSVDSRFGLWNGKEFIFQETGNSWWDTAKGLFRYGIAPFRVRNLVLSATDRLAYAYDHSFFPAFTNLKTLTSFLNFGEETSRTARHYLITDSHVKASYIEQIVQSATRVNYGQNIDRIHALGALVSMAANGAKSVKGGNWQIFQKFIEESGAKLRLETRVVGIKKLVDKKTGTTVYEVESEGGEKEMFDAVIVAAPVHNANINFNNVPSSAASALLDNPPAFETIHVTFVAGQRDPSYFGVDNLETLPNMVVTTADTTHFPGGQYPFTTFAEHHFHNDSKESIVKIFSNKEISDSLLDSLFVSRSWTFRHAWQAYPTLIPILDAEYEKMAAKNRIEAAKQSSLSISTLRDIFTNFLREWGVLPQKKVEVKEVTEEVPTKVGPFALKWPPIVLDEEHEGEGDGGVFYVNAFENWISTMETETISSKNIVRLLHKQWCPKCEPFGDGWTEQANEQPSDAVEKKNEL</sequence>
<dbReference type="GO" id="GO:0030328">
    <property type="term" value="P:prenylcysteine catabolic process"/>
    <property type="evidence" value="ECO:0007669"/>
    <property type="project" value="InterPro"/>
</dbReference>
<evidence type="ECO:0000256" key="3">
    <source>
        <dbReference type="ARBA" id="ARBA00022630"/>
    </source>
</evidence>
<dbReference type="Gene3D" id="3.90.660.10">
    <property type="match status" value="1"/>
</dbReference>
<feature type="domain" description="Prenylcysteine lyase" evidence="8">
    <location>
        <begin position="538"/>
        <end position="575"/>
    </location>
</feature>
<dbReference type="Pfam" id="PF07156">
    <property type="entry name" value="Prenylcys_lyase"/>
    <property type="match status" value="2"/>
</dbReference>
<keyword evidence="9" id="KW-0456">Lyase</keyword>
<keyword evidence="5" id="KW-0274">FAD</keyword>
<evidence type="ECO:0000256" key="2">
    <source>
        <dbReference type="ARBA" id="ARBA00009967"/>
    </source>
</evidence>
<keyword evidence="4" id="KW-0732">Signal</keyword>
<evidence type="ECO:0000256" key="1">
    <source>
        <dbReference type="ARBA" id="ARBA00001974"/>
    </source>
</evidence>
<dbReference type="GO" id="GO:0030327">
    <property type="term" value="P:prenylated protein catabolic process"/>
    <property type="evidence" value="ECO:0007669"/>
    <property type="project" value="TreeGrafter"/>
</dbReference>
<proteinExistence type="inferred from homology"/>
<keyword evidence="3" id="KW-0285">Flavoprotein</keyword>
<evidence type="ECO:0000256" key="5">
    <source>
        <dbReference type="ARBA" id="ARBA00022827"/>
    </source>
</evidence>
<dbReference type="PANTHER" id="PTHR15944:SF0">
    <property type="entry name" value="PRENYLCYSTEINE LYASE DOMAIN-CONTAINING PROTEIN"/>
    <property type="match status" value="1"/>
</dbReference>
<organism evidence="9 10">
    <name type="scientific">Jimgerdemannia flammicorona</name>
    <dbReference type="NCBI Taxonomy" id="994334"/>
    <lineage>
        <taxon>Eukaryota</taxon>
        <taxon>Fungi</taxon>
        <taxon>Fungi incertae sedis</taxon>
        <taxon>Mucoromycota</taxon>
        <taxon>Mucoromycotina</taxon>
        <taxon>Endogonomycetes</taxon>
        <taxon>Endogonales</taxon>
        <taxon>Endogonaceae</taxon>
        <taxon>Jimgerdemannia</taxon>
    </lineage>
</organism>
<dbReference type="Pfam" id="PF13450">
    <property type="entry name" value="NAD_binding_8"/>
    <property type="match status" value="1"/>
</dbReference>
<feature type="domain" description="Prenylcysteine lyase" evidence="8">
    <location>
        <begin position="153"/>
        <end position="455"/>
    </location>
</feature>
<evidence type="ECO:0000259" key="8">
    <source>
        <dbReference type="Pfam" id="PF07156"/>
    </source>
</evidence>
<keyword evidence="7" id="KW-0325">Glycoprotein</keyword>
<dbReference type="PANTHER" id="PTHR15944">
    <property type="entry name" value="FARNESYLCYSTEINE LYASE"/>
    <property type="match status" value="1"/>
</dbReference>
<comment type="caution">
    <text evidence="9">The sequence shown here is derived from an EMBL/GenBank/DDBJ whole genome shotgun (WGS) entry which is preliminary data.</text>
</comment>
<accession>A0A433QYA5</accession>
<evidence type="ECO:0000256" key="6">
    <source>
        <dbReference type="ARBA" id="ARBA00023002"/>
    </source>
</evidence>
<evidence type="ECO:0000256" key="7">
    <source>
        <dbReference type="ARBA" id="ARBA00023180"/>
    </source>
</evidence>
<dbReference type="SUPFAM" id="SSF51905">
    <property type="entry name" value="FAD/NAD(P)-binding domain"/>
    <property type="match status" value="1"/>
</dbReference>
<gene>
    <name evidence="9" type="ORF">BC938DRAFT_478431</name>
</gene>
<dbReference type="Gene3D" id="3.50.50.60">
    <property type="entry name" value="FAD/NAD(P)-binding domain"/>
    <property type="match status" value="1"/>
</dbReference>
<comment type="cofactor">
    <cofactor evidence="1">
        <name>FAD</name>
        <dbReference type="ChEBI" id="CHEBI:57692"/>
    </cofactor>
</comment>
<keyword evidence="6" id="KW-0560">Oxidoreductase</keyword>
<comment type="similarity">
    <text evidence="2">Belongs to the prenylcysteine oxidase family.</text>
</comment>
<dbReference type="PIRSF" id="PIRSF036292">
    <property type="entry name" value="Prenylcysteine_oxidase"/>
    <property type="match status" value="1"/>
</dbReference>
<dbReference type="GO" id="GO:0001735">
    <property type="term" value="F:prenylcysteine oxidase activity"/>
    <property type="evidence" value="ECO:0007669"/>
    <property type="project" value="InterPro"/>
</dbReference>
<dbReference type="InterPro" id="IPR010795">
    <property type="entry name" value="Prenylcys_lyase"/>
</dbReference>
<evidence type="ECO:0000313" key="9">
    <source>
        <dbReference type="EMBL" id="RUS34799.1"/>
    </source>
</evidence>
<dbReference type="GO" id="GO:0016829">
    <property type="term" value="F:lyase activity"/>
    <property type="evidence" value="ECO:0007669"/>
    <property type="project" value="UniProtKB-KW"/>
</dbReference>
<dbReference type="EMBL" id="RBNJ01000328">
    <property type="protein sequence ID" value="RUS34799.1"/>
    <property type="molecule type" value="Genomic_DNA"/>
</dbReference>
<dbReference type="Gene3D" id="1.10.405.10">
    <property type="entry name" value="Guanine Nucleotide Dissociation Inhibitor, domain 1"/>
    <property type="match status" value="1"/>
</dbReference>
<evidence type="ECO:0000313" key="10">
    <source>
        <dbReference type="Proteomes" id="UP000274822"/>
    </source>
</evidence>
<evidence type="ECO:0000256" key="4">
    <source>
        <dbReference type="ARBA" id="ARBA00022729"/>
    </source>
</evidence>